<keyword evidence="3" id="KW-1185">Reference proteome</keyword>
<evidence type="ECO:0000313" key="2">
    <source>
        <dbReference type="EMBL" id="MBM5570551.1"/>
    </source>
</evidence>
<keyword evidence="1" id="KW-0175">Coiled coil</keyword>
<evidence type="ECO:0000256" key="1">
    <source>
        <dbReference type="SAM" id="Coils"/>
    </source>
</evidence>
<sequence length="612" mass="70465">MRDKYEMIKVPFDGAGNIPFDTPKLLMISGVDGCIHLHKMHNSKNLTRSVINRLIEYSNDKYKQGIRPITIRDALRRFFSFFYWCEGNIESDAIVGLEKSKDTLEKFKKYLTLRAQKREINFKTATRHLEIVNEILSFVFEVDYVIKDRLIVGIDKVKETVVPSDFAQKRTLGICNLFFQCIHDHIINEKKYPFCIKLPSYLKWKNNELWIFPTTVWAYNENDGPLHDGKCNRGFSIANNYSNGTVRDFNELSKLFGSQKSKSSLRASVKSANDQIESANLDMQHAQRRRIAQHAMAAYIVLFVAATGINWAQLRDLVWSENDQYDIKSQRQGFRSIKYRANNKEVYFELPLGFMPLFKKYLELRRYLLNGNYFGLLFFDFGVRFSKSNKAKKIGSSMSKIFKVLSRLDPDLDVVGVRARQWRASMSTKLQTKNDLPAVSSILNNSIDTIKKHYSQGGEEVQQKELGSFFAALDGFVKDKRDDKELKSPVGSCADYGNPSGTCHDSAAINPNCNDLFGCFSCNKYRLVIDELDVRKILSARFCLKLQMTDSKVGTAHSEALSKMVNRIDELLESVRNKNEILVKKIEMQVEGEQLLDNYWMNKLNLLVNMGF</sequence>
<reference evidence="2 3" key="1">
    <citation type="submission" date="2019-11" db="EMBL/GenBank/DDBJ databases">
        <title>Novel Deefgea species.</title>
        <authorList>
            <person name="Han J.-H."/>
        </authorList>
    </citation>
    <scope>NUCLEOTIDE SEQUENCE [LARGE SCALE GENOMIC DNA]</scope>
    <source>
        <strain evidence="2 3">LMG 24817</strain>
    </source>
</reference>
<dbReference type="Proteomes" id="UP001195660">
    <property type="component" value="Unassembled WGS sequence"/>
</dbReference>
<organism evidence="2 3">
    <name type="scientific">Deefgea chitinilytica</name>
    <dbReference type="NCBI Taxonomy" id="570276"/>
    <lineage>
        <taxon>Bacteria</taxon>
        <taxon>Pseudomonadati</taxon>
        <taxon>Pseudomonadota</taxon>
        <taxon>Betaproteobacteria</taxon>
        <taxon>Neisseriales</taxon>
        <taxon>Chitinibacteraceae</taxon>
        <taxon>Deefgea</taxon>
    </lineage>
</organism>
<accession>A0ABS2C8S1</accession>
<evidence type="ECO:0008006" key="4">
    <source>
        <dbReference type="Google" id="ProtNLM"/>
    </source>
</evidence>
<dbReference type="RefSeq" id="WP_203569846.1">
    <property type="nucleotide sequence ID" value="NZ_WOFE01000001.1"/>
</dbReference>
<protein>
    <recommendedName>
        <fullName evidence="4">Integrase</fullName>
    </recommendedName>
</protein>
<proteinExistence type="predicted"/>
<gene>
    <name evidence="2" type="ORF">GM173_03040</name>
</gene>
<comment type="caution">
    <text evidence="2">The sequence shown here is derived from an EMBL/GenBank/DDBJ whole genome shotgun (WGS) entry which is preliminary data.</text>
</comment>
<name>A0ABS2C8S1_9NEIS</name>
<evidence type="ECO:0000313" key="3">
    <source>
        <dbReference type="Proteomes" id="UP001195660"/>
    </source>
</evidence>
<feature type="coiled-coil region" evidence="1">
    <location>
        <begin position="262"/>
        <end position="289"/>
    </location>
</feature>
<dbReference type="EMBL" id="WOFE01000001">
    <property type="protein sequence ID" value="MBM5570551.1"/>
    <property type="molecule type" value="Genomic_DNA"/>
</dbReference>